<dbReference type="GO" id="GO:0003724">
    <property type="term" value="F:RNA helicase activity"/>
    <property type="evidence" value="ECO:0007669"/>
    <property type="project" value="UniProtKB-EC"/>
</dbReference>
<dbReference type="GO" id="GO:0016787">
    <property type="term" value="F:hydrolase activity"/>
    <property type="evidence" value="ECO:0007669"/>
    <property type="project" value="UniProtKB-KW"/>
</dbReference>
<evidence type="ECO:0000256" key="3">
    <source>
        <dbReference type="ARBA" id="ARBA00022806"/>
    </source>
</evidence>
<keyword evidence="4 7" id="KW-0067">ATP-binding</keyword>
<feature type="short sequence motif" description="Q motif" evidence="6">
    <location>
        <begin position="167"/>
        <end position="195"/>
    </location>
</feature>
<evidence type="ECO:0000256" key="5">
    <source>
        <dbReference type="ARBA" id="ARBA00022884"/>
    </source>
</evidence>
<proteinExistence type="inferred from homology"/>
<comment type="caution">
    <text evidence="12">The sequence shown here is derived from an EMBL/GenBank/DDBJ whole genome shotgun (WGS) entry which is preliminary data.</text>
</comment>
<evidence type="ECO:0000256" key="4">
    <source>
        <dbReference type="ARBA" id="ARBA00022840"/>
    </source>
</evidence>
<gene>
    <name evidence="12" type="ORF">RND81_03G220300</name>
</gene>
<dbReference type="EC" id="3.6.4.13" evidence="7"/>
<dbReference type="Gene3D" id="3.40.50.300">
    <property type="entry name" value="P-loop containing nucleotide triphosphate hydrolases"/>
    <property type="match status" value="2"/>
</dbReference>
<evidence type="ECO:0000256" key="7">
    <source>
        <dbReference type="RuleBase" id="RU365068"/>
    </source>
</evidence>
<reference evidence="12" key="1">
    <citation type="submission" date="2024-03" db="EMBL/GenBank/DDBJ databases">
        <title>WGS assembly of Saponaria officinalis var. Norfolk2.</title>
        <authorList>
            <person name="Jenkins J."/>
            <person name="Shu S."/>
            <person name="Grimwood J."/>
            <person name="Barry K."/>
            <person name="Goodstein D."/>
            <person name="Schmutz J."/>
            <person name="Leebens-Mack J."/>
            <person name="Osbourn A."/>
        </authorList>
    </citation>
    <scope>NUCLEOTIDE SEQUENCE [LARGE SCALE GENOMIC DNA]</scope>
    <source>
        <strain evidence="12">JIC</strain>
    </source>
</reference>
<dbReference type="GO" id="GO:0005524">
    <property type="term" value="F:ATP binding"/>
    <property type="evidence" value="ECO:0007669"/>
    <property type="project" value="UniProtKB-UniRule"/>
</dbReference>
<dbReference type="InterPro" id="IPR027417">
    <property type="entry name" value="P-loop_NTPase"/>
</dbReference>
<dbReference type="AlphaFoldDB" id="A0AAW1MA63"/>
<evidence type="ECO:0000259" key="10">
    <source>
        <dbReference type="PROSITE" id="PS51194"/>
    </source>
</evidence>
<dbReference type="InterPro" id="IPR011545">
    <property type="entry name" value="DEAD/DEAH_box_helicase_dom"/>
</dbReference>
<comment type="similarity">
    <text evidence="7">Belongs to the DEAD box helicase family.</text>
</comment>
<feature type="domain" description="DEAD-box RNA helicase Q" evidence="11">
    <location>
        <begin position="167"/>
        <end position="195"/>
    </location>
</feature>
<feature type="domain" description="Helicase C-terminal" evidence="10">
    <location>
        <begin position="415"/>
        <end position="569"/>
    </location>
</feature>
<dbReference type="GO" id="GO:0003723">
    <property type="term" value="F:RNA binding"/>
    <property type="evidence" value="ECO:0007669"/>
    <property type="project" value="UniProtKB-UniRule"/>
</dbReference>
<keyword evidence="2 7" id="KW-0378">Hydrolase</keyword>
<feature type="domain" description="Helicase ATP-binding" evidence="9">
    <location>
        <begin position="198"/>
        <end position="381"/>
    </location>
</feature>
<dbReference type="CDD" id="cd18787">
    <property type="entry name" value="SF2_C_DEAD"/>
    <property type="match status" value="1"/>
</dbReference>
<dbReference type="InterPro" id="IPR014001">
    <property type="entry name" value="Helicase_ATP-bd"/>
</dbReference>
<keyword evidence="13" id="KW-1185">Reference proteome</keyword>
<dbReference type="PROSITE" id="PS51195">
    <property type="entry name" value="Q_MOTIF"/>
    <property type="match status" value="1"/>
</dbReference>
<dbReference type="Pfam" id="PF00271">
    <property type="entry name" value="Helicase_C"/>
    <property type="match status" value="1"/>
</dbReference>
<keyword evidence="3 7" id="KW-0347">Helicase</keyword>
<keyword evidence="1 7" id="KW-0547">Nucleotide-binding</keyword>
<dbReference type="EMBL" id="JBDFQZ010000003">
    <property type="protein sequence ID" value="KAK9743150.1"/>
    <property type="molecule type" value="Genomic_DNA"/>
</dbReference>
<evidence type="ECO:0000313" key="12">
    <source>
        <dbReference type="EMBL" id="KAK9743150.1"/>
    </source>
</evidence>
<dbReference type="InterPro" id="IPR014014">
    <property type="entry name" value="RNA_helicase_DEAD_Q_motif"/>
</dbReference>
<dbReference type="Proteomes" id="UP001443914">
    <property type="component" value="Unassembled WGS sequence"/>
</dbReference>
<dbReference type="InterPro" id="IPR001650">
    <property type="entry name" value="Helicase_C-like"/>
</dbReference>
<dbReference type="PANTHER" id="PTHR24031">
    <property type="entry name" value="RNA HELICASE"/>
    <property type="match status" value="1"/>
</dbReference>
<evidence type="ECO:0000256" key="8">
    <source>
        <dbReference type="SAM" id="MobiDB-lite"/>
    </source>
</evidence>
<organism evidence="12 13">
    <name type="scientific">Saponaria officinalis</name>
    <name type="common">Common soapwort</name>
    <name type="synonym">Lychnis saponaria</name>
    <dbReference type="NCBI Taxonomy" id="3572"/>
    <lineage>
        <taxon>Eukaryota</taxon>
        <taxon>Viridiplantae</taxon>
        <taxon>Streptophyta</taxon>
        <taxon>Embryophyta</taxon>
        <taxon>Tracheophyta</taxon>
        <taxon>Spermatophyta</taxon>
        <taxon>Magnoliopsida</taxon>
        <taxon>eudicotyledons</taxon>
        <taxon>Gunneridae</taxon>
        <taxon>Pentapetalae</taxon>
        <taxon>Caryophyllales</taxon>
        <taxon>Caryophyllaceae</taxon>
        <taxon>Caryophylleae</taxon>
        <taxon>Saponaria</taxon>
    </lineage>
</organism>
<dbReference type="SMART" id="SM00487">
    <property type="entry name" value="DEXDc"/>
    <property type="match status" value="1"/>
</dbReference>
<evidence type="ECO:0000259" key="9">
    <source>
        <dbReference type="PROSITE" id="PS51192"/>
    </source>
</evidence>
<dbReference type="Pfam" id="PF00270">
    <property type="entry name" value="DEAD"/>
    <property type="match status" value="1"/>
</dbReference>
<dbReference type="SMART" id="SM00490">
    <property type="entry name" value="HELICc"/>
    <property type="match status" value="1"/>
</dbReference>
<comment type="function">
    <text evidence="7">RNA helicase.</text>
</comment>
<feature type="region of interest" description="Disordered" evidence="8">
    <location>
        <begin position="37"/>
        <end position="73"/>
    </location>
</feature>
<dbReference type="SUPFAM" id="SSF52540">
    <property type="entry name" value="P-loop containing nucleoside triphosphate hydrolases"/>
    <property type="match status" value="1"/>
</dbReference>
<evidence type="ECO:0000259" key="11">
    <source>
        <dbReference type="PROSITE" id="PS51195"/>
    </source>
</evidence>
<evidence type="ECO:0000256" key="6">
    <source>
        <dbReference type="PROSITE-ProRule" id="PRU00552"/>
    </source>
</evidence>
<evidence type="ECO:0000256" key="2">
    <source>
        <dbReference type="ARBA" id="ARBA00022801"/>
    </source>
</evidence>
<comment type="domain">
    <text evidence="7">The Q motif is unique to and characteristic of the DEAD box family of RNA helicases and controls ATP binding and hydrolysis.</text>
</comment>
<dbReference type="PROSITE" id="PS51194">
    <property type="entry name" value="HELICASE_CTER"/>
    <property type="match status" value="1"/>
</dbReference>
<dbReference type="PROSITE" id="PS51192">
    <property type="entry name" value="HELICASE_ATP_BIND_1"/>
    <property type="match status" value="1"/>
</dbReference>
<dbReference type="CDD" id="cd17964">
    <property type="entry name" value="DEADc_MSS116"/>
    <property type="match status" value="1"/>
</dbReference>
<comment type="catalytic activity">
    <reaction evidence="7">
        <text>ATP + H2O = ADP + phosphate + H(+)</text>
        <dbReference type="Rhea" id="RHEA:13065"/>
        <dbReference type="ChEBI" id="CHEBI:15377"/>
        <dbReference type="ChEBI" id="CHEBI:15378"/>
        <dbReference type="ChEBI" id="CHEBI:30616"/>
        <dbReference type="ChEBI" id="CHEBI:43474"/>
        <dbReference type="ChEBI" id="CHEBI:456216"/>
        <dbReference type="EC" id="3.6.4.13"/>
    </reaction>
</comment>
<evidence type="ECO:0000256" key="1">
    <source>
        <dbReference type="ARBA" id="ARBA00022741"/>
    </source>
</evidence>
<protein>
    <recommendedName>
        <fullName evidence="7">ATP-dependent RNA helicase</fullName>
        <ecNumber evidence="7">3.6.4.13</ecNumber>
    </recommendedName>
</protein>
<accession>A0AAW1MA63</accession>
<evidence type="ECO:0000313" key="13">
    <source>
        <dbReference type="Proteomes" id="UP001443914"/>
    </source>
</evidence>
<sequence length="635" mass="69718">MSPNSSNHLPTFRRNFPFKIKYQMLGLGFSARQFRARPAGGPDVGPSKSLIEANGGKSKGKRSRESNFASNGGKLVEAKINKRARNGGGDKIKHNVAPPVINSSVSGFLDLIGDDDDSDDGDGDGDGVEDEGIEFTKSGTSMFAIVGVKPTSAPTLLETDESYLSQTRFDQCAVSPLSLKAIKDVGYEKMTMVQEATLPVILKGKDVLAKAKTGTGKTVAFLLPSIEAVIKTPPAGRDQKQSPILVLVICPTRELATQAATEAKKLVKYHPSIGVQFVIGGTRLETEQKSLKKNPCQILVATPGRFRDHLENTAGFAIRLKGVKILVLDEADHLLDMGFRKDIDKIIAAVPKQRQTLLFSATIPDEVRQICHIALKKDYEFINAVQEGAGDTHSQVRQMYLIAPLENQFSLLYAILKDHISDDVNYKVLVFCTTAMVTRLVADLLGELNLNVREIHSRKPQSYRTRVSDEFRRSKGLILVTSDVSARGVDYPDVTLVIQVGLPSDKAQYIHRLGRTGRKGKEGLGLLMLAPWEEAFLNTIKDIPISKAPVPMADPDVRKKVERALSKVEMKSKEAAYQAWLGYYNSTRMVGRDKNRLVQLANEFSRSMGLDTPPAIPKQVLGKMGLRNVPGLRSK</sequence>
<keyword evidence="5 7" id="KW-0694">RNA-binding</keyword>
<name>A0AAW1MA63_SAPOF</name>